<dbReference type="EMBL" id="AZGB01000030">
    <property type="protein sequence ID" value="KRM04055.1"/>
    <property type="molecule type" value="Genomic_DNA"/>
</dbReference>
<gene>
    <name evidence="1" type="ORF">FC89_GL002458</name>
</gene>
<dbReference type="STRING" id="1423750.FC89_GL002458"/>
<dbReference type="SUPFAM" id="SSF53187">
    <property type="entry name" value="Zn-dependent exopeptidases"/>
    <property type="match status" value="1"/>
</dbReference>
<dbReference type="InterPro" id="IPR012166">
    <property type="entry name" value="Uncharacterised_RocB"/>
</dbReference>
<dbReference type="Proteomes" id="UP000051451">
    <property type="component" value="Unassembled WGS sequence"/>
</dbReference>
<proteinExistence type="predicted"/>
<comment type="caution">
    <text evidence="1">The sequence shown here is derived from an EMBL/GenBank/DDBJ whole genome shotgun (WGS) entry which is preliminary data.</text>
</comment>
<dbReference type="AlphaFoldDB" id="A0A0R1VF31"/>
<dbReference type="Gene3D" id="3.40.630.10">
    <property type="entry name" value="Zn peptidases"/>
    <property type="match status" value="1"/>
</dbReference>
<sequence>MYQKLKDLQQGERIEELTRRLVSISSINGTVGETALATELVRILRSFPVFKAHPDWVWTQRIPDDQLGRKNVFALLKKTDCRKTIIYHSHFDTVGVKDFGAIEAKAFDPAALQTYFSHYQADKEVQQDAASGDWLFGRGALDMKSGDAVNLMNLLYYSEHMDELQGNLLFMGNCVEENDHSGVIAALSELHRLQIEEHLNYQVAINTDFISPKYSGDPNKYIYYGAAGKMLTCCYVKGIETHVGNPYSGIDSTLLASRINLLLNNNPDLVETIPTEEVLPSTCLFLRDQKDFYNVQTAKVTRMYFNTFTYRKPAVELLAEFKTAIAADCEKLVATLTKRQQKFFEKLEIPATAENKKVVVYTFAEYLTSLRQQQLPVEQLLTGFKRTVDITDKRAAGFQLIDFLEQQANDNQAKIILFAAPPFCPHNSLDTDSNVYRQLQSVLEQQPAAENFKLKEFFPYLSDSSYLAIDESAQELVSLQENFPLAAQIYPLPFDQMRSLSIPALDIGVYGKGAHTWKERVYKPYSFEVLPQLIRDFTTAVWKNTKE</sequence>
<keyword evidence="2" id="KW-1185">Reference proteome</keyword>
<dbReference type="InterPro" id="IPR050072">
    <property type="entry name" value="Peptidase_M20A"/>
</dbReference>
<accession>A0A0R1VF31</accession>
<dbReference type="PIRSF" id="PIRSF010386">
    <property type="entry name" value="RocB"/>
    <property type="match status" value="1"/>
</dbReference>
<dbReference type="RefSeq" id="WP_083485501.1">
    <property type="nucleotide sequence ID" value="NZ_AZGB01000030.1"/>
</dbReference>
<name>A0A0R1VF31_9LACO</name>
<evidence type="ECO:0000313" key="2">
    <source>
        <dbReference type="Proteomes" id="UP000051451"/>
    </source>
</evidence>
<dbReference type="PANTHER" id="PTHR43808:SF27">
    <property type="entry name" value="PROTEIN ROCB"/>
    <property type="match status" value="1"/>
</dbReference>
<evidence type="ECO:0000313" key="1">
    <source>
        <dbReference type="EMBL" id="KRM04055.1"/>
    </source>
</evidence>
<dbReference type="PATRIC" id="fig|1423750.3.peg.2499"/>
<protein>
    <submittedName>
        <fullName evidence="1">Peptide deacylase</fullName>
    </submittedName>
</protein>
<dbReference type="PANTHER" id="PTHR43808">
    <property type="entry name" value="ACETYLORNITHINE DEACETYLASE"/>
    <property type="match status" value="1"/>
</dbReference>
<dbReference type="OrthoDB" id="9815360at2"/>
<dbReference type="GeneID" id="98320108"/>
<organism evidence="1 2">
    <name type="scientific">Liquorilactobacillus ghanensis DSM 18630</name>
    <dbReference type="NCBI Taxonomy" id="1423750"/>
    <lineage>
        <taxon>Bacteria</taxon>
        <taxon>Bacillati</taxon>
        <taxon>Bacillota</taxon>
        <taxon>Bacilli</taxon>
        <taxon>Lactobacillales</taxon>
        <taxon>Lactobacillaceae</taxon>
        <taxon>Liquorilactobacillus</taxon>
    </lineage>
</organism>
<reference evidence="1 2" key="1">
    <citation type="journal article" date="2015" name="Genome Announc.">
        <title>Expanding the biotechnology potential of lactobacilli through comparative genomics of 213 strains and associated genera.</title>
        <authorList>
            <person name="Sun Z."/>
            <person name="Harris H.M."/>
            <person name="McCann A."/>
            <person name="Guo C."/>
            <person name="Argimon S."/>
            <person name="Zhang W."/>
            <person name="Yang X."/>
            <person name="Jeffery I.B."/>
            <person name="Cooney J.C."/>
            <person name="Kagawa T.F."/>
            <person name="Liu W."/>
            <person name="Song Y."/>
            <person name="Salvetti E."/>
            <person name="Wrobel A."/>
            <person name="Rasinkangas P."/>
            <person name="Parkhill J."/>
            <person name="Rea M.C."/>
            <person name="O'Sullivan O."/>
            <person name="Ritari J."/>
            <person name="Douillard F.P."/>
            <person name="Paul Ross R."/>
            <person name="Yang R."/>
            <person name="Briner A.E."/>
            <person name="Felis G.E."/>
            <person name="de Vos W.M."/>
            <person name="Barrangou R."/>
            <person name="Klaenhammer T.R."/>
            <person name="Caufield P.W."/>
            <person name="Cui Y."/>
            <person name="Zhang H."/>
            <person name="O'Toole P.W."/>
        </authorList>
    </citation>
    <scope>NUCLEOTIDE SEQUENCE [LARGE SCALE GENOMIC DNA]</scope>
    <source>
        <strain evidence="1 2">DSM 18630</strain>
    </source>
</reference>